<evidence type="ECO:0000256" key="4">
    <source>
        <dbReference type="SAM" id="Coils"/>
    </source>
</evidence>
<protein>
    <submittedName>
        <fullName evidence="10">Efflux RND transporter periplasmic adaptor subunit</fullName>
    </submittedName>
</protein>
<reference evidence="10 11" key="1">
    <citation type="submission" date="2024-09" db="EMBL/GenBank/DDBJ databases">
        <title>Floridaenema gen nov. (Aerosakkonemataceae, Aerosakkonematales ord. nov., Cyanobacteria) from benthic tropical and subtropical fresh waters, with the description of four new species.</title>
        <authorList>
            <person name="Moretto J.A."/>
            <person name="Berthold D.E."/>
            <person name="Lefler F.W."/>
            <person name="Huang I.-S."/>
            <person name="Laughinghouse H. IV."/>
        </authorList>
    </citation>
    <scope>NUCLEOTIDE SEQUENCE [LARGE SCALE GENOMIC DNA]</scope>
    <source>
        <strain evidence="10 11">BLCC-F167</strain>
    </source>
</reference>
<dbReference type="Gene3D" id="2.40.420.20">
    <property type="match status" value="1"/>
</dbReference>
<evidence type="ECO:0000256" key="1">
    <source>
        <dbReference type="ARBA" id="ARBA00004196"/>
    </source>
</evidence>
<feature type="coiled-coil region" evidence="4">
    <location>
        <begin position="139"/>
        <end position="166"/>
    </location>
</feature>
<keyword evidence="6" id="KW-0732">Signal</keyword>
<feature type="compositionally biased region" description="Pro residues" evidence="5">
    <location>
        <begin position="402"/>
        <end position="421"/>
    </location>
</feature>
<organism evidence="10 11">
    <name type="scientific">Floridaenema evergladense BLCC-F167</name>
    <dbReference type="NCBI Taxonomy" id="3153639"/>
    <lineage>
        <taxon>Bacteria</taxon>
        <taxon>Bacillati</taxon>
        <taxon>Cyanobacteriota</taxon>
        <taxon>Cyanophyceae</taxon>
        <taxon>Oscillatoriophycideae</taxon>
        <taxon>Aerosakkonematales</taxon>
        <taxon>Aerosakkonemataceae</taxon>
        <taxon>Floridanema</taxon>
        <taxon>Floridanema evergladense</taxon>
    </lineage>
</organism>
<feature type="domain" description="Multidrug resistance protein MdtA-like C-terminal permuted SH3" evidence="9">
    <location>
        <begin position="421"/>
        <end position="469"/>
    </location>
</feature>
<keyword evidence="3" id="KW-0813">Transport</keyword>
<dbReference type="Gene3D" id="1.10.287.470">
    <property type="entry name" value="Helix hairpin bin"/>
    <property type="match status" value="1"/>
</dbReference>
<feature type="compositionally biased region" description="Polar residues" evidence="5">
    <location>
        <begin position="509"/>
        <end position="524"/>
    </location>
</feature>
<accession>A0ABV4WGG6</accession>
<feature type="compositionally biased region" description="Gly residues" evidence="5">
    <location>
        <begin position="379"/>
        <end position="393"/>
    </location>
</feature>
<evidence type="ECO:0000256" key="3">
    <source>
        <dbReference type="ARBA" id="ARBA00022448"/>
    </source>
</evidence>
<feature type="domain" description="Multidrug resistance protein MdtA-like barrel-sandwich hybrid" evidence="7">
    <location>
        <begin position="84"/>
        <end position="260"/>
    </location>
</feature>
<evidence type="ECO:0000259" key="8">
    <source>
        <dbReference type="Pfam" id="PF25954"/>
    </source>
</evidence>
<dbReference type="PROSITE" id="PS51257">
    <property type="entry name" value="PROKAR_LIPOPROTEIN"/>
    <property type="match status" value="1"/>
</dbReference>
<dbReference type="PANTHER" id="PTHR30469">
    <property type="entry name" value="MULTIDRUG RESISTANCE PROTEIN MDTA"/>
    <property type="match status" value="1"/>
</dbReference>
<evidence type="ECO:0000313" key="11">
    <source>
        <dbReference type="Proteomes" id="UP001576780"/>
    </source>
</evidence>
<dbReference type="NCBIfam" id="TIGR01730">
    <property type="entry name" value="RND_mfp"/>
    <property type="match status" value="1"/>
</dbReference>
<comment type="similarity">
    <text evidence="2">Belongs to the membrane fusion protein (MFP) (TC 8.A.1) family.</text>
</comment>
<evidence type="ECO:0000256" key="5">
    <source>
        <dbReference type="SAM" id="MobiDB-lite"/>
    </source>
</evidence>
<name>A0ABV4WGG6_9CYAN</name>
<dbReference type="Pfam" id="PF25954">
    <property type="entry name" value="Beta-barrel_RND_2"/>
    <property type="match status" value="1"/>
</dbReference>
<dbReference type="InterPro" id="IPR006143">
    <property type="entry name" value="RND_pump_MFP"/>
</dbReference>
<sequence>MKRANTKVSYSYFLAFGFCLLPLLATLTGCSRTPKAEAEAQNRRPGAQRGAESGPTSIAVDVAIARPGVLQEAPTYIGTTRPAREVSLRSQVEGRLLNLSVNVGDRVKRGQQLAQLDSTLLLNQVTQAEAELATRDSEVARARTQVSNAKAKAEQARVTLKQAQSTAARRAFLQKQGAISLQDAELAQTEVGTNKQAVLAAEEQIRTEQQAVAAAQGRVVAQRAVIAELKERLSYAKLISPVDGVVMERTSEPGNLVQPGGEVLKLGEFSQVKVVVPLSELELPNVQVGQLVQVQLDAFSNQTFAGTVARISPAADPTARQIPVEILIPNQNGRIGSGLLARVQFAQQNAPKVLIPTTALEVSRGRGRGAGEQRSRGAGEQGSRGAGEQGSRGAGENNSFSPPIPPSPYLPSPQSPVPSPQSPNQGTIFVVTAEGREGKVTARPVVLGDRANSKVEVISGLQPGERFVVRSGRPIKDGDAVRFSILSEGVGQGGGGRDTANATLRDRQSSAPTQEENTQQKGRQ</sequence>
<feature type="signal peptide" evidence="6">
    <location>
        <begin position="1"/>
        <end position="25"/>
    </location>
</feature>
<dbReference type="Gene3D" id="2.40.30.170">
    <property type="match status" value="1"/>
</dbReference>
<evidence type="ECO:0000259" key="7">
    <source>
        <dbReference type="Pfam" id="PF25917"/>
    </source>
</evidence>
<evidence type="ECO:0000259" key="9">
    <source>
        <dbReference type="Pfam" id="PF25967"/>
    </source>
</evidence>
<dbReference type="SUPFAM" id="SSF111369">
    <property type="entry name" value="HlyD-like secretion proteins"/>
    <property type="match status" value="2"/>
</dbReference>
<proteinExistence type="inferred from homology"/>
<dbReference type="RefSeq" id="WP_413276613.1">
    <property type="nucleotide sequence ID" value="NZ_JBHFNT010000054.1"/>
</dbReference>
<comment type="subcellular location">
    <subcellularLocation>
        <location evidence="1">Cell envelope</location>
    </subcellularLocation>
</comment>
<dbReference type="Gene3D" id="2.40.50.100">
    <property type="match status" value="1"/>
</dbReference>
<dbReference type="InterPro" id="IPR058627">
    <property type="entry name" value="MdtA-like_C"/>
</dbReference>
<dbReference type="Pfam" id="PF25967">
    <property type="entry name" value="RND-MFP_C"/>
    <property type="match status" value="1"/>
</dbReference>
<keyword evidence="4" id="KW-0175">Coiled coil</keyword>
<dbReference type="Pfam" id="PF25917">
    <property type="entry name" value="BSH_RND"/>
    <property type="match status" value="1"/>
</dbReference>
<keyword evidence="11" id="KW-1185">Reference proteome</keyword>
<evidence type="ECO:0000256" key="6">
    <source>
        <dbReference type="SAM" id="SignalP"/>
    </source>
</evidence>
<dbReference type="Proteomes" id="UP001576780">
    <property type="component" value="Unassembled WGS sequence"/>
</dbReference>
<gene>
    <name evidence="10" type="ORF">ACE1CA_06525</name>
</gene>
<feature type="chain" id="PRO_5045729505" evidence="6">
    <location>
        <begin position="26"/>
        <end position="524"/>
    </location>
</feature>
<dbReference type="EMBL" id="JBHFNT010000054">
    <property type="protein sequence ID" value="MFB2834173.1"/>
    <property type="molecule type" value="Genomic_DNA"/>
</dbReference>
<feature type="domain" description="CusB-like beta-barrel" evidence="8">
    <location>
        <begin position="275"/>
        <end position="348"/>
    </location>
</feature>
<dbReference type="InterPro" id="IPR058625">
    <property type="entry name" value="MdtA-like_BSH"/>
</dbReference>
<dbReference type="InterPro" id="IPR058792">
    <property type="entry name" value="Beta-barrel_RND_2"/>
</dbReference>
<dbReference type="PANTHER" id="PTHR30469:SF15">
    <property type="entry name" value="HLYD FAMILY OF SECRETION PROTEINS"/>
    <property type="match status" value="1"/>
</dbReference>
<feature type="region of interest" description="Disordered" evidence="5">
    <location>
        <begin position="487"/>
        <end position="524"/>
    </location>
</feature>
<evidence type="ECO:0000313" key="10">
    <source>
        <dbReference type="EMBL" id="MFB2834173.1"/>
    </source>
</evidence>
<evidence type="ECO:0000256" key="2">
    <source>
        <dbReference type="ARBA" id="ARBA00009477"/>
    </source>
</evidence>
<feature type="region of interest" description="Disordered" evidence="5">
    <location>
        <begin position="357"/>
        <end position="426"/>
    </location>
</feature>
<comment type="caution">
    <text evidence="10">The sequence shown here is derived from an EMBL/GenBank/DDBJ whole genome shotgun (WGS) entry which is preliminary data.</text>
</comment>